<proteinExistence type="predicted"/>
<organism evidence="7 8">
    <name type="scientific">Streptomyces inusitatus</name>
    <dbReference type="NCBI Taxonomy" id="68221"/>
    <lineage>
        <taxon>Bacteria</taxon>
        <taxon>Bacillati</taxon>
        <taxon>Actinomycetota</taxon>
        <taxon>Actinomycetes</taxon>
        <taxon>Kitasatosporales</taxon>
        <taxon>Streptomycetaceae</taxon>
        <taxon>Streptomyces</taxon>
    </lineage>
</organism>
<keyword evidence="4 5" id="KW-0472">Membrane</keyword>
<name>A0A918Q509_9ACTN</name>
<reference evidence="7" key="1">
    <citation type="journal article" date="2014" name="Int. J. Syst. Evol. Microbiol.">
        <title>Complete genome sequence of Corynebacterium casei LMG S-19264T (=DSM 44701T), isolated from a smear-ripened cheese.</title>
        <authorList>
            <consortium name="US DOE Joint Genome Institute (JGI-PGF)"/>
            <person name="Walter F."/>
            <person name="Albersmeier A."/>
            <person name="Kalinowski J."/>
            <person name="Ruckert C."/>
        </authorList>
    </citation>
    <scope>NUCLEOTIDE SEQUENCE</scope>
    <source>
        <strain evidence="7">JCM 4988</strain>
    </source>
</reference>
<keyword evidence="8" id="KW-1185">Reference proteome</keyword>
<gene>
    <name evidence="7" type="ORF">GCM10010387_28700</name>
</gene>
<accession>A0A918Q509</accession>
<protein>
    <recommendedName>
        <fullName evidence="6">Lipopolysaccharide assembly protein A domain-containing protein</fullName>
    </recommendedName>
</protein>
<dbReference type="GO" id="GO:0005886">
    <property type="term" value="C:plasma membrane"/>
    <property type="evidence" value="ECO:0007669"/>
    <property type="project" value="InterPro"/>
</dbReference>
<sequence>MLAVLAVVFIFENTREVKIRLLIPEVTMPLYLALLAMFVIGALCGAYFFRRRDR</sequence>
<evidence type="ECO:0000256" key="5">
    <source>
        <dbReference type="SAM" id="Phobius"/>
    </source>
</evidence>
<evidence type="ECO:0000313" key="7">
    <source>
        <dbReference type="EMBL" id="GGZ32860.1"/>
    </source>
</evidence>
<keyword evidence="1" id="KW-1003">Cell membrane</keyword>
<evidence type="ECO:0000256" key="1">
    <source>
        <dbReference type="ARBA" id="ARBA00022475"/>
    </source>
</evidence>
<evidence type="ECO:0000256" key="2">
    <source>
        <dbReference type="ARBA" id="ARBA00022692"/>
    </source>
</evidence>
<dbReference type="AlphaFoldDB" id="A0A918Q509"/>
<evidence type="ECO:0000259" key="6">
    <source>
        <dbReference type="Pfam" id="PF06305"/>
    </source>
</evidence>
<keyword evidence="3 5" id="KW-1133">Transmembrane helix</keyword>
<evidence type="ECO:0000256" key="4">
    <source>
        <dbReference type="ARBA" id="ARBA00023136"/>
    </source>
</evidence>
<feature type="transmembrane region" description="Helical" evidence="5">
    <location>
        <begin position="30"/>
        <end position="49"/>
    </location>
</feature>
<dbReference type="InterPro" id="IPR010445">
    <property type="entry name" value="LapA_dom"/>
</dbReference>
<keyword evidence="2 5" id="KW-0812">Transmembrane</keyword>
<evidence type="ECO:0000313" key="8">
    <source>
        <dbReference type="Proteomes" id="UP000630936"/>
    </source>
</evidence>
<dbReference type="Proteomes" id="UP000630936">
    <property type="component" value="Unassembled WGS sequence"/>
</dbReference>
<dbReference type="EMBL" id="BMWG01000007">
    <property type="protein sequence ID" value="GGZ32860.1"/>
    <property type="molecule type" value="Genomic_DNA"/>
</dbReference>
<evidence type="ECO:0000256" key="3">
    <source>
        <dbReference type="ARBA" id="ARBA00022989"/>
    </source>
</evidence>
<comment type="caution">
    <text evidence="7">The sequence shown here is derived from an EMBL/GenBank/DDBJ whole genome shotgun (WGS) entry which is preliminary data.</text>
</comment>
<feature type="domain" description="Lipopolysaccharide assembly protein A" evidence="6">
    <location>
        <begin position="12"/>
        <end position="48"/>
    </location>
</feature>
<reference evidence="7" key="2">
    <citation type="submission" date="2020-09" db="EMBL/GenBank/DDBJ databases">
        <authorList>
            <person name="Sun Q."/>
            <person name="Ohkuma M."/>
        </authorList>
    </citation>
    <scope>NUCLEOTIDE SEQUENCE</scope>
    <source>
        <strain evidence="7">JCM 4988</strain>
    </source>
</reference>
<dbReference type="Pfam" id="PF06305">
    <property type="entry name" value="LapA_dom"/>
    <property type="match status" value="1"/>
</dbReference>